<accession>A0A1E5L3A1</accession>
<dbReference type="AlphaFoldDB" id="A0A1E5L3A1"/>
<comment type="caution">
    <text evidence="1">The sequence shown here is derived from an EMBL/GenBank/DDBJ whole genome shotgun (WGS) entry which is preliminary data.</text>
</comment>
<gene>
    <name evidence="1" type="ORF">BHU72_09010</name>
</gene>
<name>A0A1E5L3A1_9FIRM</name>
<sequence>MKITIDVSLLSDKTKSWLELQDNLEQQIQNAIEHYALLQENGPQENILTILKRIEQKIDNVELRKGSARLIKQENVTTLQEHTANIDQNKSQNKDKAAEDLANALDFF</sequence>
<dbReference type="Proteomes" id="UP000095255">
    <property type="component" value="Unassembled WGS sequence"/>
</dbReference>
<evidence type="ECO:0000313" key="2">
    <source>
        <dbReference type="Proteomes" id="UP000095255"/>
    </source>
</evidence>
<reference evidence="1 2" key="1">
    <citation type="submission" date="2016-09" db="EMBL/GenBank/DDBJ databases">
        <title>Desulfuribacillus arsenicus sp. nov., an obligately anaerobic, dissimilatory arsenic- and antimonate-reducing bacterium isolated from anoxic sediments.</title>
        <authorList>
            <person name="Abin C.A."/>
            <person name="Hollibaugh J.T."/>
        </authorList>
    </citation>
    <scope>NUCLEOTIDE SEQUENCE [LARGE SCALE GENOMIC DNA]</scope>
    <source>
        <strain evidence="1 2">MLFW-2</strain>
    </source>
</reference>
<organism evidence="1 2">
    <name type="scientific">Desulfuribacillus stibiiarsenatis</name>
    <dbReference type="NCBI Taxonomy" id="1390249"/>
    <lineage>
        <taxon>Bacteria</taxon>
        <taxon>Bacillati</taxon>
        <taxon>Bacillota</taxon>
        <taxon>Desulfuribacillia</taxon>
        <taxon>Desulfuribacillales</taxon>
        <taxon>Desulfuribacillaceae</taxon>
        <taxon>Desulfuribacillus</taxon>
    </lineage>
</organism>
<proteinExistence type="predicted"/>
<dbReference type="EMBL" id="MJAT01000037">
    <property type="protein sequence ID" value="OEH84625.1"/>
    <property type="molecule type" value="Genomic_DNA"/>
</dbReference>
<dbReference type="STRING" id="1390249.BHU72_09010"/>
<protein>
    <submittedName>
        <fullName evidence="1">Uncharacterized protein</fullName>
    </submittedName>
</protein>
<evidence type="ECO:0000313" key="1">
    <source>
        <dbReference type="EMBL" id="OEH84625.1"/>
    </source>
</evidence>
<keyword evidence="2" id="KW-1185">Reference proteome</keyword>
<dbReference type="RefSeq" id="WP_069703052.1">
    <property type="nucleotide sequence ID" value="NZ_MJAT01000037.1"/>
</dbReference>